<dbReference type="EMBL" id="FMZE01000003">
    <property type="protein sequence ID" value="SDC73652.1"/>
    <property type="molecule type" value="Genomic_DNA"/>
</dbReference>
<dbReference type="STRING" id="530584.SAMN05421630_103419"/>
<dbReference type="RefSeq" id="WP_211323510.1">
    <property type="nucleotide sequence ID" value="NZ_CP016353.1"/>
</dbReference>
<reference evidence="1 2" key="1">
    <citation type="submission" date="2016-10" db="EMBL/GenBank/DDBJ databases">
        <authorList>
            <person name="de Groot N.N."/>
        </authorList>
    </citation>
    <scope>NUCLEOTIDE SEQUENCE [LARGE SCALE GENOMIC DNA]</scope>
    <source>
        <strain evidence="1 2">CGMCC 4.5506</strain>
    </source>
</reference>
<dbReference type="SUPFAM" id="SSF53335">
    <property type="entry name" value="S-adenosyl-L-methionine-dependent methyltransferases"/>
    <property type="match status" value="1"/>
</dbReference>
<evidence type="ECO:0000313" key="1">
    <source>
        <dbReference type="EMBL" id="SDC73652.1"/>
    </source>
</evidence>
<dbReference type="AlphaFoldDB" id="A0A1G6P0C0"/>
<gene>
    <name evidence="1" type="ORF">SAMN05421630_103419</name>
</gene>
<evidence type="ECO:0000313" key="2">
    <source>
        <dbReference type="Proteomes" id="UP000199494"/>
    </source>
</evidence>
<dbReference type="InterPro" id="IPR029063">
    <property type="entry name" value="SAM-dependent_MTases_sf"/>
</dbReference>
<organism evidence="1 2">
    <name type="scientific">Prauserella marina</name>
    <dbReference type="NCBI Taxonomy" id="530584"/>
    <lineage>
        <taxon>Bacteria</taxon>
        <taxon>Bacillati</taxon>
        <taxon>Actinomycetota</taxon>
        <taxon>Actinomycetes</taxon>
        <taxon>Pseudonocardiales</taxon>
        <taxon>Pseudonocardiaceae</taxon>
        <taxon>Prauserella</taxon>
    </lineage>
</organism>
<dbReference type="Proteomes" id="UP000199494">
    <property type="component" value="Unassembled WGS sequence"/>
</dbReference>
<proteinExistence type="predicted"/>
<keyword evidence="2" id="KW-1185">Reference proteome</keyword>
<sequence>MRQVAGIARRLHHKLGDPRQANSFSSKRRAVRFAELTRRFPDLAAMRVLDLGGVPDFWRSAPVRPSFVTTMNLDKYEPPEPWLEHVVADACGLGSLDACRGDYDLVVSNSLIEHVGGYQRRRDFADVVRAAAPSHWVQTPDRYFPVEPHYVAPGFQFLPLRTRARLVSRWPLAHERVHTVEEAVEQILTIDLISTTELAHLFPASDIWHERLLGFSKSIVAVRTG</sequence>
<accession>A0A1G6P0C0</accession>
<protein>
    <submittedName>
        <fullName evidence="1">Uncharacterized protein</fullName>
    </submittedName>
</protein>
<name>A0A1G6P0C0_9PSEU</name>